<evidence type="ECO:0000313" key="9">
    <source>
        <dbReference type="Proteomes" id="UP000009286"/>
    </source>
</evidence>
<dbReference type="GO" id="GO:0009378">
    <property type="term" value="F:four-way junction helicase activity"/>
    <property type="evidence" value="ECO:0007669"/>
    <property type="project" value="InterPro"/>
</dbReference>
<keyword evidence="8" id="KW-0378">Hydrolase</keyword>
<dbReference type="GO" id="GO:0000400">
    <property type="term" value="F:four-way junction DNA binding"/>
    <property type="evidence" value="ECO:0007669"/>
    <property type="project" value="UniProtKB-UniRule"/>
</dbReference>
<keyword evidence="8" id="KW-0347">Helicase</keyword>
<dbReference type="RefSeq" id="WP_014102726.1">
    <property type="nucleotide sequence ID" value="NC_016026.1"/>
</dbReference>
<dbReference type="SUPFAM" id="SSF46929">
    <property type="entry name" value="DNA helicase RuvA subunit, C-terminal domain"/>
    <property type="match status" value="1"/>
</dbReference>
<dbReference type="GO" id="GO:0006281">
    <property type="term" value="P:DNA repair"/>
    <property type="evidence" value="ECO:0007669"/>
    <property type="project" value="UniProtKB-UniRule"/>
</dbReference>
<keyword evidence="3 6" id="KW-0238">DNA-binding</keyword>
<dbReference type="HOGENOM" id="CLU_087936_3_0_5"/>
<feature type="domain" description="Helix-hairpin-helix DNA-binding motif class 1" evidence="7">
    <location>
        <begin position="73"/>
        <end position="92"/>
    </location>
</feature>
<dbReference type="GO" id="GO:0048476">
    <property type="term" value="C:Holliday junction resolvase complex"/>
    <property type="evidence" value="ECO:0007669"/>
    <property type="project" value="UniProtKB-UniRule"/>
</dbReference>
<dbReference type="EMBL" id="CP002382">
    <property type="protein sequence ID" value="AEP09503.1"/>
    <property type="molecule type" value="Genomic_DNA"/>
</dbReference>
<dbReference type="CDD" id="cd14332">
    <property type="entry name" value="UBA_RuvA_C"/>
    <property type="match status" value="1"/>
</dbReference>
<keyword evidence="1 6" id="KW-0963">Cytoplasm</keyword>
<evidence type="ECO:0000259" key="7">
    <source>
        <dbReference type="SMART" id="SM00278"/>
    </source>
</evidence>
<keyword evidence="9" id="KW-1185">Reference proteome</keyword>
<name>G2KPK3_MICAA</name>
<dbReference type="AlphaFoldDB" id="G2KPK3"/>
<organism evidence="8 9">
    <name type="scientific">Micavibrio aeruginosavorus (strain ARL-13)</name>
    <dbReference type="NCBI Taxonomy" id="856793"/>
    <lineage>
        <taxon>Bacteria</taxon>
        <taxon>Pseudomonadati</taxon>
        <taxon>Bdellovibrionota</taxon>
        <taxon>Bdellovibrionia</taxon>
        <taxon>Bdellovibrionales</taxon>
        <taxon>Pseudobdellovibrionaceae</taxon>
        <taxon>Micavibrio</taxon>
    </lineage>
</organism>
<dbReference type="InterPro" id="IPR000085">
    <property type="entry name" value="RuvA"/>
</dbReference>
<proteinExistence type="inferred from homology"/>
<keyword evidence="4 6" id="KW-0233">DNA recombination</keyword>
<dbReference type="Gene3D" id="1.10.8.10">
    <property type="entry name" value="DNA helicase RuvA subunit, C-terminal domain"/>
    <property type="match status" value="1"/>
</dbReference>
<keyword evidence="8" id="KW-0547">Nucleotide-binding</keyword>
<dbReference type="SUPFAM" id="SSF50249">
    <property type="entry name" value="Nucleic acid-binding proteins"/>
    <property type="match status" value="1"/>
</dbReference>
<dbReference type="SMART" id="SM00278">
    <property type="entry name" value="HhH1"/>
    <property type="match status" value="2"/>
</dbReference>
<keyword evidence="8" id="KW-0067">ATP-binding</keyword>
<keyword evidence="5 6" id="KW-0234">DNA repair</keyword>
<dbReference type="GO" id="GO:0005737">
    <property type="term" value="C:cytoplasm"/>
    <property type="evidence" value="ECO:0007669"/>
    <property type="project" value="UniProtKB-SubCell"/>
</dbReference>
<dbReference type="Gene3D" id="1.10.150.20">
    <property type="entry name" value="5' to 3' exonuclease, C-terminal subdomain"/>
    <property type="match status" value="1"/>
</dbReference>
<gene>
    <name evidence="6 8" type="primary">ruvA</name>
    <name evidence="8" type="ordered locus">MICA_1180</name>
</gene>
<dbReference type="Pfam" id="PF14520">
    <property type="entry name" value="HHH_5"/>
    <property type="match status" value="1"/>
</dbReference>
<comment type="domain">
    <text evidence="6">Has three domains with a flexible linker between the domains II and III and assumes an 'L' shape. Domain III is highly mobile and contacts RuvB.</text>
</comment>
<dbReference type="eggNOG" id="COG0632">
    <property type="taxonomic scope" value="Bacteria"/>
</dbReference>
<comment type="similarity">
    <text evidence="6">Belongs to the RuvA family.</text>
</comment>
<dbReference type="GO" id="GO:0006310">
    <property type="term" value="P:DNA recombination"/>
    <property type="evidence" value="ECO:0007669"/>
    <property type="project" value="UniProtKB-UniRule"/>
</dbReference>
<comment type="subunit">
    <text evidence="6">Homotetramer. Forms an RuvA(8)-RuvB(12)-Holliday junction (HJ) complex. HJ DNA is sandwiched between 2 RuvA tetramers; dsDNA enters through RuvA and exits via RuvB. An RuvB hexamer assembles on each DNA strand where it exits the tetramer. Each RuvB hexamer is contacted by two RuvA subunits (via domain III) on 2 adjacent RuvB subunits; this complex drives branch migration. In the full resolvosome a probable DNA-RuvA(4)-RuvB(12)-RuvC(2) complex forms which resolves the HJ.</text>
</comment>
<dbReference type="SUPFAM" id="SSF47781">
    <property type="entry name" value="RuvA domain 2-like"/>
    <property type="match status" value="1"/>
</dbReference>
<feature type="domain" description="Helix-hairpin-helix DNA-binding motif class 1" evidence="7">
    <location>
        <begin position="108"/>
        <end position="127"/>
    </location>
</feature>
<dbReference type="Proteomes" id="UP000009286">
    <property type="component" value="Chromosome"/>
</dbReference>
<protein>
    <recommendedName>
        <fullName evidence="6">Holliday junction branch migration complex subunit RuvA</fullName>
    </recommendedName>
</protein>
<dbReference type="InterPro" id="IPR012340">
    <property type="entry name" value="NA-bd_OB-fold"/>
</dbReference>
<evidence type="ECO:0000256" key="6">
    <source>
        <dbReference type="HAMAP-Rule" id="MF_00031"/>
    </source>
</evidence>
<accession>G2KPK3</accession>
<comment type="subcellular location">
    <subcellularLocation>
        <location evidence="6">Cytoplasm</location>
    </subcellularLocation>
</comment>
<evidence type="ECO:0000256" key="2">
    <source>
        <dbReference type="ARBA" id="ARBA00022763"/>
    </source>
</evidence>
<dbReference type="InterPro" id="IPR011114">
    <property type="entry name" value="RuvA_C"/>
</dbReference>
<dbReference type="Gene3D" id="2.40.50.140">
    <property type="entry name" value="Nucleic acid-binding proteins"/>
    <property type="match status" value="1"/>
</dbReference>
<dbReference type="InterPro" id="IPR013849">
    <property type="entry name" value="DNA_helicase_Holl-junc_RuvA_I"/>
</dbReference>
<feature type="region of interest" description="Domain III" evidence="6">
    <location>
        <begin position="156"/>
        <end position="212"/>
    </location>
</feature>
<dbReference type="KEGG" id="mai:MICA_1180"/>
<dbReference type="OrthoDB" id="5293449at2"/>
<dbReference type="NCBIfam" id="TIGR00084">
    <property type="entry name" value="ruvA"/>
    <property type="match status" value="1"/>
</dbReference>
<comment type="function">
    <text evidence="6">The RuvA-RuvB-RuvC complex processes Holliday junction (HJ) DNA during genetic recombination and DNA repair, while the RuvA-RuvB complex plays an important role in the rescue of blocked DNA replication forks via replication fork reversal (RFR). RuvA specifically binds to HJ cruciform DNA, conferring on it an open structure. The RuvB hexamer acts as an ATP-dependent pump, pulling dsDNA into and through the RuvAB complex. HJ branch migration allows RuvC to scan DNA until it finds its consensus sequence, where it cleaves and resolves the cruciform DNA.</text>
</comment>
<dbReference type="Pfam" id="PF01330">
    <property type="entry name" value="RuvA_N"/>
    <property type="match status" value="1"/>
</dbReference>
<comment type="caution">
    <text evidence="6">Lacks conserved residue(s) required for the propagation of feature annotation.</text>
</comment>
<evidence type="ECO:0000313" key="8">
    <source>
        <dbReference type="EMBL" id="AEP09503.1"/>
    </source>
</evidence>
<evidence type="ECO:0000256" key="1">
    <source>
        <dbReference type="ARBA" id="ARBA00022490"/>
    </source>
</evidence>
<dbReference type="Pfam" id="PF07499">
    <property type="entry name" value="RuvA_C"/>
    <property type="match status" value="1"/>
</dbReference>
<feature type="region of interest" description="Domain I" evidence="6">
    <location>
        <begin position="1"/>
        <end position="64"/>
    </location>
</feature>
<dbReference type="InterPro" id="IPR036267">
    <property type="entry name" value="RuvA_C_sf"/>
</dbReference>
<dbReference type="InterPro" id="IPR010994">
    <property type="entry name" value="RuvA_2-like"/>
</dbReference>
<dbReference type="InterPro" id="IPR003583">
    <property type="entry name" value="Hlx-hairpin-Hlx_DNA-bd_motif"/>
</dbReference>
<dbReference type="GO" id="GO:0005524">
    <property type="term" value="F:ATP binding"/>
    <property type="evidence" value="ECO:0007669"/>
    <property type="project" value="InterPro"/>
</dbReference>
<dbReference type="HAMAP" id="MF_00031">
    <property type="entry name" value="DNA_HJ_migration_RuvA"/>
    <property type="match status" value="1"/>
</dbReference>
<keyword evidence="2 6" id="KW-0227">DNA damage</keyword>
<reference evidence="8 9" key="1">
    <citation type="journal article" date="2011" name="BMC Genomics">
        <title>Genomic insights into an obligate epibiotic bacterial predator: Micavibrio aeruginosavorus ARL-13.</title>
        <authorList>
            <person name="Wang Z."/>
            <person name="Kadouri D."/>
            <person name="Wu M."/>
        </authorList>
    </citation>
    <scope>NUCLEOTIDE SEQUENCE [LARGE SCALE GENOMIC DNA]</scope>
    <source>
        <strain evidence="8 9">ARL-13</strain>
    </source>
</reference>
<sequence length="212" mass="22102">MIAKLSGILDSVALDCLIIDCGGVGYQVFASGRTLSRVGQPGDPVSVLIDTHVREDHIHLFGFYDAAEQAWFRLLTSVQGVGAKVALAILSVCPPDKLGYTIAAQDVSALRQADGVGPKLATRIATELKDKAGKVDLTPMRGAVKAPSMKTDKPAADQSGVDGDAVSALVNLGYGRAEAFAAIAQLRAAGTANDNSSLQDLIRLALKELSQS</sequence>
<dbReference type="GO" id="GO:0016787">
    <property type="term" value="F:hydrolase activity"/>
    <property type="evidence" value="ECO:0007669"/>
    <property type="project" value="UniProtKB-KW"/>
</dbReference>
<evidence type="ECO:0000256" key="5">
    <source>
        <dbReference type="ARBA" id="ARBA00023204"/>
    </source>
</evidence>
<evidence type="ECO:0000256" key="3">
    <source>
        <dbReference type="ARBA" id="ARBA00023125"/>
    </source>
</evidence>
<evidence type="ECO:0000256" key="4">
    <source>
        <dbReference type="ARBA" id="ARBA00023172"/>
    </source>
</evidence>
<dbReference type="GO" id="GO:0009379">
    <property type="term" value="C:Holliday junction helicase complex"/>
    <property type="evidence" value="ECO:0007669"/>
    <property type="project" value="InterPro"/>
</dbReference>
<dbReference type="STRING" id="856793.MICA_1180"/>